<feature type="domain" description="N-acetyltransferase" evidence="6">
    <location>
        <begin position="4"/>
        <end position="148"/>
    </location>
</feature>
<dbReference type="SUPFAM" id="SSF55729">
    <property type="entry name" value="Acyl-CoA N-acyltransferases (Nat)"/>
    <property type="match status" value="1"/>
</dbReference>
<comment type="catalytic activity">
    <reaction evidence="5">
        <text>N-terminal L-alanyl-[ribosomal protein bS18] + acetyl-CoA = N-terminal N(alpha)-acetyl-L-alanyl-[ribosomal protein bS18] + CoA + H(+)</text>
        <dbReference type="Rhea" id="RHEA:43756"/>
        <dbReference type="Rhea" id="RHEA-COMP:10676"/>
        <dbReference type="Rhea" id="RHEA-COMP:10677"/>
        <dbReference type="ChEBI" id="CHEBI:15378"/>
        <dbReference type="ChEBI" id="CHEBI:57287"/>
        <dbReference type="ChEBI" id="CHEBI:57288"/>
        <dbReference type="ChEBI" id="CHEBI:64718"/>
        <dbReference type="ChEBI" id="CHEBI:83683"/>
        <dbReference type="EC" id="2.3.1.266"/>
    </reaction>
</comment>
<dbReference type="GO" id="GO:0008999">
    <property type="term" value="F:protein-N-terminal-alanine acetyltransferase activity"/>
    <property type="evidence" value="ECO:0007669"/>
    <property type="project" value="UniProtKB-EC"/>
</dbReference>
<dbReference type="AlphaFoldDB" id="A0A0H2YPX1"/>
<sequence>MNSYKIELMNSSHVKGVFEVSKLSLAESWNIDSIEKELSNKLAKYLVALHGDKVIGFVGMWIVFHEGDITNVAVHPEYRKQGIGNLLIDNLITLCKENNINSLTLEVRESNIPAQSLYKKHGFKEEGIRKNFYNNPKENAIIMWRHDI</sequence>
<evidence type="ECO:0000259" key="6">
    <source>
        <dbReference type="PROSITE" id="PS51186"/>
    </source>
</evidence>
<reference evidence="7 8" key="1">
    <citation type="journal article" date="2006" name="Genome Res.">
        <title>Skewed genomic variability in strains of the toxigenic bacterial pathogen, Clostridium perfringens.</title>
        <authorList>
            <person name="Myers G.S."/>
            <person name="Rasko D.A."/>
            <person name="Cheung J.K."/>
            <person name="Ravel J."/>
            <person name="Seshadri R."/>
            <person name="Deboy R.T."/>
            <person name="Ren Q."/>
            <person name="Varga J."/>
            <person name="Awad M.M."/>
            <person name="Brinkac L.M."/>
            <person name="Daugherty S.C."/>
            <person name="Haft D.H."/>
            <person name="Dodson R.J."/>
            <person name="Madupu R."/>
            <person name="Nelson W.C."/>
            <person name="Rosovitz M.J."/>
            <person name="Sullivan S.A."/>
            <person name="Khouri H."/>
            <person name="Dimitrov G.I."/>
            <person name="Watkins K.L."/>
            <person name="Mulligan S."/>
            <person name="Benton J."/>
            <person name="Radune D."/>
            <person name="Fisher D.J."/>
            <person name="Atkins H.S."/>
            <person name="Hiscox T."/>
            <person name="Jost B.H."/>
            <person name="Billington S.J."/>
            <person name="Songer J.G."/>
            <person name="McClane B.A."/>
            <person name="Titball R.W."/>
            <person name="Rood J.I."/>
            <person name="Melville S.B."/>
            <person name="Paulsen I.T."/>
        </authorList>
    </citation>
    <scope>NUCLEOTIDE SEQUENCE [LARGE SCALE GENOMIC DNA]</scope>
    <source>
        <strain evidence="8">ATCC 13124 / DSM 756 / JCM 1290 / NCIMB 6125 / NCTC 8237 / S 107 / Type A</strain>
    </source>
</reference>
<organism evidence="7 8">
    <name type="scientific">Clostridium perfringens (strain ATCC 13124 / DSM 756 / JCM 1290 / NCIMB 6125 / NCTC 8237 / Type A)</name>
    <dbReference type="NCBI Taxonomy" id="195103"/>
    <lineage>
        <taxon>Bacteria</taxon>
        <taxon>Bacillati</taxon>
        <taxon>Bacillota</taxon>
        <taxon>Clostridia</taxon>
        <taxon>Eubacteriales</taxon>
        <taxon>Clostridiaceae</taxon>
        <taxon>Clostridium</taxon>
    </lineage>
</organism>
<dbReference type="Proteomes" id="UP000001823">
    <property type="component" value="Chromosome"/>
</dbReference>
<name>A0A0H2YPX1_CLOP1</name>
<dbReference type="CDD" id="cd04301">
    <property type="entry name" value="NAT_SF"/>
    <property type="match status" value="1"/>
</dbReference>
<dbReference type="EMBL" id="CP000246">
    <property type="protein sequence ID" value="ABG82382.1"/>
    <property type="molecule type" value="Genomic_DNA"/>
</dbReference>
<dbReference type="KEGG" id="cpf:CPF_2424"/>
<comment type="similarity">
    <text evidence="1 5">Belongs to the acetyltransferase family. RimI subfamily.</text>
</comment>
<accession>A0A0H2YPX1</accession>
<evidence type="ECO:0000313" key="8">
    <source>
        <dbReference type="Proteomes" id="UP000001823"/>
    </source>
</evidence>
<dbReference type="GO" id="GO:0005737">
    <property type="term" value="C:cytoplasm"/>
    <property type="evidence" value="ECO:0007669"/>
    <property type="project" value="UniProtKB-SubCell"/>
</dbReference>
<dbReference type="NCBIfam" id="TIGR01575">
    <property type="entry name" value="rimI"/>
    <property type="match status" value="1"/>
</dbReference>
<evidence type="ECO:0000256" key="1">
    <source>
        <dbReference type="ARBA" id="ARBA00005395"/>
    </source>
</evidence>
<comment type="subcellular location">
    <subcellularLocation>
        <location evidence="5">Cytoplasm</location>
    </subcellularLocation>
</comment>
<evidence type="ECO:0000256" key="2">
    <source>
        <dbReference type="ARBA" id="ARBA00022490"/>
    </source>
</evidence>
<comment type="function">
    <text evidence="5">Acetylates the N-terminal alanine of ribosomal protein bS18.</text>
</comment>
<dbReference type="STRING" id="195103.CPF_2424"/>
<dbReference type="EC" id="2.3.1.266" evidence="5"/>
<dbReference type="InterPro" id="IPR006464">
    <property type="entry name" value="AcTrfase_RimI/Ard1"/>
</dbReference>
<dbReference type="PANTHER" id="PTHR43420">
    <property type="entry name" value="ACETYLTRANSFERASE"/>
    <property type="match status" value="1"/>
</dbReference>
<dbReference type="InterPro" id="IPR000182">
    <property type="entry name" value="GNAT_dom"/>
</dbReference>
<dbReference type="Pfam" id="PF00583">
    <property type="entry name" value="Acetyltransf_1"/>
    <property type="match status" value="1"/>
</dbReference>
<gene>
    <name evidence="7" type="primary">rimI</name>
    <name evidence="7" type="ordered locus">CPF_2424</name>
</gene>
<evidence type="ECO:0000256" key="3">
    <source>
        <dbReference type="ARBA" id="ARBA00022679"/>
    </source>
</evidence>
<dbReference type="InterPro" id="IPR050680">
    <property type="entry name" value="YpeA/RimI_acetyltransf"/>
</dbReference>
<proteinExistence type="inferred from homology"/>
<dbReference type="InterPro" id="IPR016181">
    <property type="entry name" value="Acyl_CoA_acyltransferase"/>
</dbReference>
<dbReference type="eggNOG" id="COG0456">
    <property type="taxonomic scope" value="Bacteria"/>
</dbReference>
<evidence type="ECO:0000256" key="5">
    <source>
        <dbReference type="RuleBase" id="RU363094"/>
    </source>
</evidence>
<keyword evidence="4 7" id="KW-0012">Acyltransferase</keyword>
<dbReference type="PaxDb" id="195103-CPF_2424"/>
<keyword evidence="3 7" id="KW-0808">Transferase</keyword>
<keyword evidence="2 5" id="KW-0963">Cytoplasm</keyword>
<dbReference type="PROSITE" id="PS51186">
    <property type="entry name" value="GNAT"/>
    <property type="match status" value="1"/>
</dbReference>
<dbReference type="PANTHER" id="PTHR43420:SF44">
    <property type="entry name" value="ACETYLTRANSFERASE YPEA"/>
    <property type="match status" value="1"/>
</dbReference>
<evidence type="ECO:0000256" key="4">
    <source>
        <dbReference type="ARBA" id="ARBA00023315"/>
    </source>
</evidence>
<dbReference type="Gene3D" id="3.40.630.30">
    <property type="match status" value="1"/>
</dbReference>
<dbReference type="RefSeq" id="WP_003457406.1">
    <property type="nucleotide sequence ID" value="NC_008261.1"/>
</dbReference>
<keyword evidence="8" id="KW-1185">Reference proteome</keyword>
<evidence type="ECO:0000313" key="7">
    <source>
        <dbReference type="EMBL" id="ABG82382.1"/>
    </source>
</evidence>
<dbReference type="HOGENOM" id="CLU_013985_23_3_9"/>
<protein>
    <recommendedName>
        <fullName evidence="5">[Ribosomal protein bS18]-alanine N-acetyltransferase</fullName>
        <ecNumber evidence="5">2.3.1.266</ecNumber>
    </recommendedName>
</protein>